<dbReference type="STRING" id="1891926.Fuma_06200"/>
<evidence type="ECO:0000256" key="1">
    <source>
        <dbReference type="SAM" id="SignalP"/>
    </source>
</evidence>
<dbReference type="Gene3D" id="2.120.10.10">
    <property type="match status" value="1"/>
</dbReference>
<sequence precursor="true">MTPNTLTTPRTIPLRHCIAMFILTSAATAGADEQQNVEHTDSSRWQQIVAVENVCAWPNLTLLPDGTIAAFIFNKPSHGLTEGDIDCWVSSDGEQWERRSTVTQHEPNTIRMNCAAGLAKNGDIIVLCAGWTNEKQADRPKQMPYRDAIVRTWVLRSKDAGHTWEKQEAFPAPETGWNEYVPFGDIWAGEDGALHASCYHGHYQDSTKTYKADRWQSWHFRSDDDGHTWKADSIIGPDHNETNIFPLGGKSWLAAARITNMQLFRSDDNGKTWGEPKSVTERNEINGHLNRLQDGRLLLSYGVRVSGQRGVCAKLSSDEGLTWSEPVRLAHTVGNADCGYPSSVQRPDGKIVTAWYSKQTPDHDGYHMGVTIWTAPATTKPNRKID</sequence>
<dbReference type="OrthoDB" id="7294637at2"/>
<dbReference type="InterPro" id="IPR036278">
    <property type="entry name" value="Sialidase_sf"/>
</dbReference>
<dbReference type="Proteomes" id="UP000187735">
    <property type="component" value="Chromosome"/>
</dbReference>
<feature type="domain" description="Sialidase" evidence="2">
    <location>
        <begin position="68"/>
        <end position="351"/>
    </location>
</feature>
<dbReference type="PANTHER" id="PTHR43752:SF2">
    <property type="entry name" value="BNR_ASP-BOX REPEAT FAMILY PROTEIN"/>
    <property type="match status" value="1"/>
</dbReference>
<dbReference type="Pfam" id="PF13088">
    <property type="entry name" value="BNR_2"/>
    <property type="match status" value="1"/>
</dbReference>
<dbReference type="AlphaFoldDB" id="A0A1P8WR42"/>
<keyword evidence="1" id="KW-0732">Signal</keyword>
<dbReference type="PANTHER" id="PTHR43752">
    <property type="entry name" value="BNR/ASP-BOX REPEAT FAMILY PROTEIN"/>
    <property type="match status" value="1"/>
</dbReference>
<evidence type="ECO:0000259" key="2">
    <source>
        <dbReference type="Pfam" id="PF13088"/>
    </source>
</evidence>
<evidence type="ECO:0000313" key="4">
    <source>
        <dbReference type="Proteomes" id="UP000187735"/>
    </source>
</evidence>
<name>A0A1P8WR42_9PLAN</name>
<protein>
    <submittedName>
        <fullName evidence="3">Neuraminidase (Sialidase)</fullName>
    </submittedName>
</protein>
<feature type="signal peptide" evidence="1">
    <location>
        <begin position="1"/>
        <end position="31"/>
    </location>
</feature>
<dbReference type="InterPro" id="IPR011040">
    <property type="entry name" value="Sialidase"/>
</dbReference>
<dbReference type="EMBL" id="CP017641">
    <property type="protein sequence ID" value="APZ96531.1"/>
    <property type="molecule type" value="Genomic_DNA"/>
</dbReference>
<dbReference type="RefSeq" id="WP_077027544.1">
    <property type="nucleotide sequence ID" value="NZ_CP017641.1"/>
</dbReference>
<gene>
    <name evidence="3" type="ORF">Fuma_06200</name>
</gene>
<evidence type="ECO:0000313" key="3">
    <source>
        <dbReference type="EMBL" id="APZ96531.1"/>
    </source>
</evidence>
<dbReference type="KEGG" id="fmr:Fuma_06200"/>
<keyword evidence="4" id="KW-1185">Reference proteome</keyword>
<reference evidence="3 4" key="1">
    <citation type="journal article" date="2016" name="Front. Microbiol.">
        <title>Fuerstia marisgermanicae gen. nov., sp. nov., an Unusual Member of the Phylum Planctomycetes from the German Wadden Sea.</title>
        <authorList>
            <person name="Kohn T."/>
            <person name="Heuer A."/>
            <person name="Jogler M."/>
            <person name="Vollmers J."/>
            <person name="Boedeker C."/>
            <person name="Bunk B."/>
            <person name="Rast P."/>
            <person name="Borchert D."/>
            <person name="Glockner I."/>
            <person name="Freese H.M."/>
            <person name="Klenk H.P."/>
            <person name="Overmann J."/>
            <person name="Kaster A.K."/>
            <person name="Rohde M."/>
            <person name="Wiegand S."/>
            <person name="Jogler C."/>
        </authorList>
    </citation>
    <scope>NUCLEOTIDE SEQUENCE [LARGE SCALE GENOMIC DNA]</scope>
    <source>
        <strain evidence="3 4">NH11</strain>
    </source>
</reference>
<proteinExistence type="predicted"/>
<dbReference type="SUPFAM" id="SSF50939">
    <property type="entry name" value="Sialidases"/>
    <property type="match status" value="1"/>
</dbReference>
<accession>A0A1P8WR42</accession>
<feature type="chain" id="PRO_5012636861" evidence="1">
    <location>
        <begin position="32"/>
        <end position="386"/>
    </location>
</feature>
<dbReference type="CDD" id="cd15482">
    <property type="entry name" value="Sialidase_non-viral"/>
    <property type="match status" value="1"/>
</dbReference>
<organism evidence="3 4">
    <name type="scientific">Fuerstiella marisgermanici</name>
    <dbReference type="NCBI Taxonomy" id="1891926"/>
    <lineage>
        <taxon>Bacteria</taxon>
        <taxon>Pseudomonadati</taxon>
        <taxon>Planctomycetota</taxon>
        <taxon>Planctomycetia</taxon>
        <taxon>Planctomycetales</taxon>
        <taxon>Planctomycetaceae</taxon>
        <taxon>Fuerstiella</taxon>
    </lineage>
</organism>